<dbReference type="PaxDb" id="1123384-AJ81_03480"/>
<keyword evidence="3 7" id="KW-0547">Nucleotide-binding</keyword>
<reference evidence="9 10" key="1">
    <citation type="submission" date="2014-01" db="EMBL/GenBank/DDBJ databases">
        <title>Genome sequencing of Thermotog hypogea.</title>
        <authorList>
            <person name="Zhang X."/>
            <person name="Alvare G."/>
            <person name="Fristensky B."/>
            <person name="Chen L."/>
            <person name="Suen T."/>
            <person name="Chen Q."/>
            <person name="Ma K."/>
        </authorList>
    </citation>
    <scope>NUCLEOTIDE SEQUENCE [LARGE SCALE GENOMIC DNA]</scope>
    <source>
        <strain evidence="9 10">DSM 11164</strain>
    </source>
</reference>
<dbReference type="GO" id="GO:0016887">
    <property type="term" value="F:ATP hydrolysis activity"/>
    <property type="evidence" value="ECO:0007669"/>
    <property type="project" value="InterPro"/>
</dbReference>
<dbReference type="Pfam" id="PF02463">
    <property type="entry name" value="SMC_N"/>
    <property type="match status" value="1"/>
</dbReference>
<dbReference type="GO" id="GO:0006260">
    <property type="term" value="P:DNA replication"/>
    <property type="evidence" value="ECO:0007669"/>
    <property type="project" value="UniProtKB-UniRule"/>
</dbReference>
<dbReference type="Gene3D" id="3.30.70.1620">
    <property type="match status" value="1"/>
</dbReference>
<evidence type="ECO:0000256" key="4">
    <source>
        <dbReference type="ARBA" id="ARBA00022840"/>
    </source>
</evidence>
<dbReference type="OrthoDB" id="9808768at2"/>
<comment type="domain">
    <text evidence="7">Contains large globular domains required for ATP hydrolysis at each terminus and a third globular domain forming a flexible hinge near the middle of the molecule. These domains are separated by coiled-coil structures.</text>
</comment>
<evidence type="ECO:0000313" key="9">
    <source>
        <dbReference type="EMBL" id="AJC73429.1"/>
    </source>
</evidence>
<dbReference type="PANTHER" id="PTHR43977">
    <property type="entry name" value="STRUCTURAL MAINTENANCE OF CHROMOSOMES PROTEIN 3"/>
    <property type="match status" value="1"/>
</dbReference>
<organism evidence="9 10">
    <name type="scientific">Pseudothermotoga hypogea DSM 11164 = NBRC 106472</name>
    <dbReference type="NCBI Taxonomy" id="1123384"/>
    <lineage>
        <taxon>Bacteria</taxon>
        <taxon>Thermotogati</taxon>
        <taxon>Thermotogota</taxon>
        <taxon>Thermotogae</taxon>
        <taxon>Thermotogales</taxon>
        <taxon>Thermotogaceae</taxon>
        <taxon>Pseudothermotoga</taxon>
    </lineage>
</organism>
<dbReference type="GO" id="GO:0030261">
    <property type="term" value="P:chromosome condensation"/>
    <property type="evidence" value="ECO:0007669"/>
    <property type="project" value="InterPro"/>
</dbReference>
<dbReference type="GO" id="GO:0007062">
    <property type="term" value="P:sister chromatid cohesion"/>
    <property type="evidence" value="ECO:0007669"/>
    <property type="project" value="InterPro"/>
</dbReference>
<dbReference type="InterPro" id="IPR003395">
    <property type="entry name" value="RecF/RecN/SMC_N"/>
</dbReference>
<dbReference type="PATRIC" id="fig|1123384.7.peg.679"/>
<dbReference type="Gene3D" id="1.20.1060.20">
    <property type="match status" value="1"/>
</dbReference>
<protein>
    <recommendedName>
        <fullName evidence="7">Chromosome partition protein Smc</fullName>
    </recommendedName>
</protein>
<evidence type="ECO:0000256" key="5">
    <source>
        <dbReference type="ARBA" id="ARBA00023054"/>
    </source>
</evidence>
<evidence type="ECO:0000256" key="1">
    <source>
        <dbReference type="ARBA" id="ARBA00004496"/>
    </source>
</evidence>
<feature type="domain" description="SMC hinge" evidence="8">
    <location>
        <begin position="516"/>
        <end position="632"/>
    </location>
</feature>
<dbReference type="GO" id="GO:0005694">
    <property type="term" value="C:chromosome"/>
    <property type="evidence" value="ECO:0007669"/>
    <property type="project" value="InterPro"/>
</dbReference>
<feature type="coiled-coil region" evidence="7">
    <location>
        <begin position="685"/>
        <end position="1022"/>
    </location>
</feature>
<gene>
    <name evidence="7" type="primary">smc</name>
    <name evidence="9" type="ORF">AJ81_03480</name>
</gene>
<dbReference type="SUPFAM" id="SSF52540">
    <property type="entry name" value="P-loop containing nucleoside triphosphate hydrolases"/>
    <property type="match status" value="2"/>
</dbReference>
<dbReference type="SUPFAM" id="SSF75553">
    <property type="entry name" value="Smc hinge domain"/>
    <property type="match status" value="1"/>
</dbReference>
<comment type="function">
    <text evidence="7">Required for chromosome condensation and partitioning.</text>
</comment>
<keyword evidence="2 7" id="KW-0963">Cytoplasm</keyword>
<dbReference type="InterPro" id="IPR011890">
    <property type="entry name" value="SMC_prok"/>
</dbReference>
<dbReference type="GO" id="GO:0005524">
    <property type="term" value="F:ATP binding"/>
    <property type="evidence" value="ECO:0007669"/>
    <property type="project" value="UniProtKB-UniRule"/>
</dbReference>
<dbReference type="RefSeq" id="WP_031502242.1">
    <property type="nucleotide sequence ID" value="NC_022795.1"/>
</dbReference>
<proteinExistence type="inferred from homology"/>
<dbReference type="InterPro" id="IPR010935">
    <property type="entry name" value="SMC_hinge"/>
</dbReference>
<dbReference type="KEGG" id="phy:AJ81_03480"/>
<dbReference type="Proteomes" id="UP000077469">
    <property type="component" value="Chromosome"/>
</dbReference>
<dbReference type="GO" id="GO:0005737">
    <property type="term" value="C:cytoplasm"/>
    <property type="evidence" value="ECO:0007669"/>
    <property type="project" value="UniProtKB-SubCell"/>
</dbReference>
<keyword evidence="5 7" id="KW-0175">Coiled coil</keyword>
<accession>A0A0X1KQD7</accession>
<evidence type="ECO:0000256" key="7">
    <source>
        <dbReference type="HAMAP-Rule" id="MF_01894"/>
    </source>
</evidence>
<keyword evidence="4 7" id="KW-0067">ATP-binding</keyword>
<feature type="coiled-coil region" evidence="7">
    <location>
        <begin position="167"/>
        <end position="194"/>
    </location>
</feature>
<evidence type="ECO:0000259" key="8">
    <source>
        <dbReference type="SMART" id="SM00968"/>
    </source>
</evidence>
<dbReference type="InterPro" id="IPR024704">
    <property type="entry name" value="SMC"/>
</dbReference>
<evidence type="ECO:0000256" key="2">
    <source>
        <dbReference type="ARBA" id="ARBA00022490"/>
    </source>
</evidence>
<dbReference type="AlphaFoldDB" id="A0A0X1KQD7"/>
<dbReference type="Gene3D" id="3.40.50.300">
    <property type="entry name" value="P-loop containing nucleotide triphosphate hydrolases"/>
    <property type="match status" value="2"/>
</dbReference>
<evidence type="ECO:0000313" key="10">
    <source>
        <dbReference type="Proteomes" id="UP000077469"/>
    </source>
</evidence>
<comment type="subunit">
    <text evidence="7">Homodimer.</text>
</comment>
<keyword evidence="10" id="KW-1185">Reference proteome</keyword>
<comment type="similarity">
    <text evidence="7">Belongs to the SMC family.</text>
</comment>
<dbReference type="GO" id="GO:0003677">
    <property type="term" value="F:DNA binding"/>
    <property type="evidence" value="ECO:0007669"/>
    <property type="project" value="UniProtKB-UniRule"/>
</dbReference>
<dbReference type="STRING" id="1123384.AJ81_03480"/>
<dbReference type="HAMAP" id="MF_01894">
    <property type="entry name" value="Smc_prok"/>
    <property type="match status" value="1"/>
</dbReference>
<evidence type="ECO:0000256" key="3">
    <source>
        <dbReference type="ARBA" id="ARBA00022741"/>
    </source>
</evidence>
<name>A0A0X1KQD7_9THEM</name>
<dbReference type="EMBL" id="CP007141">
    <property type="protein sequence ID" value="AJC73429.1"/>
    <property type="molecule type" value="Genomic_DNA"/>
</dbReference>
<keyword evidence="6 7" id="KW-0238">DNA-binding</keyword>
<comment type="subcellular location">
    <subcellularLocation>
        <location evidence="1 7">Cytoplasm</location>
    </subcellularLocation>
</comment>
<dbReference type="InterPro" id="IPR036277">
    <property type="entry name" value="SMC_hinge_sf"/>
</dbReference>
<dbReference type="SMART" id="SM00968">
    <property type="entry name" value="SMC_hinge"/>
    <property type="match status" value="1"/>
</dbReference>
<feature type="coiled-coil region" evidence="7">
    <location>
        <begin position="325"/>
        <end position="502"/>
    </location>
</feature>
<sequence length="1183" mass="137689">MRLKSMFLHGFKSFARPTRLNFSEGITAIVGPNGGGKSNVVDAIRWVFGEQSMKQLRAEEKFDIIFAGSSSTPAGSFAYVELVFEHDGDTLSVARSLSSDGKNVYMLNGEPVRLKDIHERFAGTGVGKELYSIVGQGQIERITNAMPQEMRMLFEEAAGTSFYREKKREALVRLENVSNNLARIEDLLIELDKQRKSLYLKAKRAERYVEYSQRLEQVRKFFFGNVLKRDLKRLENLETQFGENQEKINQVQKKIIELESQWSALKEEFADVDKEIETFTNLLEDYKKRQTALTEMREIYSKKLSEMEAHYVELTTKTYLIDEQVSQLKKRKDELSLIFKALLEEVKQKEQQLKQVEETRQNILSRYSEKEKNALLLREQLASMEKKRISLENELNKLDETMEDLKKRISMLQAQLTSKVERLNALQYELSTLFEKSSKTSDRKNRLSEELKEIETQTNRLKVQREQLIAKLENVQRNLRYLDEEEKRLRSLIASYEGYSRAVRAIFARKAEGEFNNVHDVVGNLLNFQLEHARAIEALLGGAVQHVVVERAEDAQTIIEWLKREKIGRVTFLPLDLIESQFARLRDVESHPGFVGYAAQLVTVSPQFSSLPNYLFGSDIVVKSLEDAIDMKRKYRLRCRIATLEGELIGPHGSITGGETPYDRSDSLVVRKAKLNEIASQRVQLMSVERQLDSELRQIEKELDELKRHHELVEKELVEVLTQDSLNKRMIEELSRTFEDVKKELDSLQQLEREYKSRSEGLKLRKQEIFNQLDEVRCQVEELQKNIESFDKELQLEKQSLDEISSKYMELKAELTGALEKRLHYESELERIKNQIEKSTEEKVNLQKQSVELETQIEKIKLELLENSRELESIRKETEELFESMKMQRMDKDQKLAQLNDIEMRMNELKEEREKLRENSHHLELLIQEVRNRIEQHLKEIDIESAQQVEELTEETLESLKNEMEDLQNKIKYLGPVDLTAIDEYNEVERRYEELAVEKKDLEESKKKIEELIQKTDEEARKRFMDVYEQVNAAFSRYISQLFPGAEGEIRLESGKDLLEAGLEISLKKPGKRVQKLQLLSGGEKSLVGIALLFSLMEVNPSPFYVLDEIDAALDEFNAERFKRMLTINKDRAQFIVITHNKVVMEAANVLHGVTMVDGVSNVVPVELETLSVQEELYGRKDN</sequence>
<feature type="binding site" evidence="7">
    <location>
        <begin position="32"/>
        <end position="39"/>
    </location>
    <ligand>
        <name>ATP</name>
        <dbReference type="ChEBI" id="CHEBI:30616"/>
    </ligand>
</feature>
<dbReference type="FunFam" id="3.40.50.300:FF:000901">
    <property type="entry name" value="Chromosome partition protein Smc"/>
    <property type="match status" value="1"/>
</dbReference>
<feature type="coiled-coil region" evidence="7">
    <location>
        <begin position="234"/>
        <end position="289"/>
    </location>
</feature>
<dbReference type="InterPro" id="IPR027417">
    <property type="entry name" value="P-loop_NTPase"/>
</dbReference>
<dbReference type="PIRSF" id="PIRSF005719">
    <property type="entry name" value="SMC"/>
    <property type="match status" value="1"/>
</dbReference>
<dbReference type="GO" id="GO:0007059">
    <property type="term" value="P:chromosome segregation"/>
    <property type="evidence" value="ECO:0007669"/>
    <property type="project" value="UniProtKB-UniRule"/>
</dbReference>
<dbReference type="NCBIfam" id="TIGR02168">
    <property type="entry name" value="SMC_prok_B"/>
    <property type="match status" value="1"/>
</dbReference>
<evidence type="ECO:0000256" key="6">
    <source>
        <dbReference type="ARBA" id="ARBA00023125"/>
    </source>
</evidence>
<dbReference type="Pfam" id="PF06470">
    <property type="entry name" value="SMC_hinge"/>
    <property type="match status" value="1"/>
</dbReference>